<gene>
    <name evidence="1" type="ORF">KME07_12975</name>
</gene>
<reference evidence="1" key="1">
    <citation type="submission" date="2021-05" db="EMBL/GenBank/DDBJ databases">
        <authorList>
            <person name="Pietrasiak N."/>
            <person name="Ward R."/>
            <person name="Stajich J.E."/>
            <person name="Kurbessoian T."/>
        </authorList>
    </citation>
    <scope>NUCLEOTIDE SEQUENCE</scope>
    <source>
        <strain evidence="1">GSE-TBD4-15B</strain>
    </source>
</reference>
<dbReference type="Proteomes" id="UP000707356">
    <property type="component" value="Unassembled WGS sequence"/>
</dbReference>
<sequence>MRKRRILIVAGAGLFPIFGAGIATASFMPGGVGNLGSASSWYDLVLNSQGGNPIERILGQLGEGDTIMDTIMDVALGQKWGDLIAASGSDPPNPHEVRTAEETPGAGVLTTNPVVRQRDVANLYDQELSRSLAAPMLGEEGETQVKEEGERITSIIETNQQGLETTQQLAQSAQSMTVTQDVMKNQTQMNSVLAGIVTNTAQLTADNRVALLELQRLDSIIAQLSANTSEGIDESNRRERVERKTLTVRASQAPVYIPGLLGTHDSGDENEG</sequence>
<reference evidence="1" key="2">
    <citation type="journal article" date="2022" name="Microbiol. Resour. Announc.">
        <title>Metagenome Sequencing to Explore Phylogenomics of Terrestrial Cyanobacteria.</title>
        <authorList>
            <person name="Ward R.D."/>
            <person name="Stajich J.E."/>
            <person name="Johansen J.R."/>
            <person name="Huntemann M."/>
            <person name="Clum A."/>
            <person name="Foster B."/>
            <person name="Foster B."/>
            <person name="Roux S."/>
            <person name="Palaniappan K."/>
            <person name="Varghese N."/>
            <person name="Mukherjee S."/>
            <person name="Reddy T.B.K."/>
            <person name="Daum C."/>
            <person name="Copeland A."/>
            <person name="Chen I.A."/>
            <person name="Ivanova N.N."/>
            <person name="Kyrpides N.C."/>
            <person name="Shapiro N."/>
            <person name="Eloe-Fadrosh E.A."/>
            <person name="Pietrasiak N."/>
        </authorList>
    </citation>
    <scope>NUCLEOTIDE SEQUENCE</scope>
    <source>
        <strain evidence="1">GSE-TBD4-15B</strain>
    </source>
</reference>
<name>A0A951PB57_9CYAN</name>
<proteinExistence type="predicted"/>
<dbReference type="EMBL" id="JAHHHV010000067">
    <property type="protein sequence ID" value="MBW4466331.1"/>
    <property type="molecule type" value="Genomic_DNA"/>
</dbReference>
<dbReference type="AlphaFoldDB" id="A0A951PB57"/>
<organism evidence="1 2">
    <name type="scientific">Pegethrix bostrychoides GSE-TBD4-15B</name>
    <dbReference type="NCBI Taxonomy" id="2839662"/>
    <lineage>
        <taxon>Bacteria</taxon>
        <taxon>Bacillati</taxon>
        <taxon>Cyanobacteriota</taxon>
        <taxon>Cyanophyceae</taxon>
        <taxon>Oculatellales</taxon>
        <taxon>Oculatellaceae</taxon>
        <taxon>Pegethrix</taxon>
    </lineage>
</organism>
<evidence type="ECO:0000313" key="1">
    <source>
        <dbReference type="EMBL" id="MBW4466331.1"/>
    </source>
</evidence>
<comment type="caution">
    <text evidence="1">The sequence shown here is derived from an EMBL/GenBank/DDBJ whole genome shotgun (WGS) entry which is preliminary data.</text>
</comment>
<protein>
    <submittedName>
        <fullName evidence="1">Uncharacterized protein</fullName>
    </submittedName>
</protein>
<accession>A0A951PB57</accession>
<evidence type="ECO:0000313" key="2">
    <source>
        <dbReference type="Proteomes" id="UP000707356"/>
    </source>
</evidence>